<reference evidence="1 2" key="1">
    <citation type="submission" date="2023-07" db="EMBL/GenBank/DDBJ databases">
        <title>Genomic Encyclopedia of Type Strains, Phase IV (KMG-IV): sequencing the most valuable type-strain genomes for metagenomic binning, comparative biology and taxonomic classification.</title>
        <authorList>
            <person name="Goeker M."/>
        </authorList>
    </citation>
    <scope>NUCLEOTIDE SEQUENCE [LARGE SCALE GENOMIC DNA]</scope>
    <source>
        <strain evidence="1 2">DSM 100301</strain>
    </source>
</reference>
<evidence type="ECO:0000313" key="1">
    <source>
        <dbReference type="EMBL" id="MDQ0456057.1"/>
    </source>
</evidence>
<organism evidence="1 2">
    <name type="scientific">Rhizobium paknamense</name>
    <dbReference type="NCBI Taxonomy" id="1206817"/>
    <lineage>
        <taxon>Bacteria</taxon>
        <taxon>Pseudomonadati</taxon>
        <taxon>Pseudomonadota</taxon>
        <taxon>Alphaproteobacteria</taxon>
        <taxon>Hyphomicrobiales</taxon>
        <taxon>Rhizobiaceae</taxon>
        <taxon>Rhizobium/Agrobacterium group</taxon>
        <taxon>Rhizobium</taxon>
    </lineage>
</organism>
<dbReference type="EMBL" id="JAUSWH010000006">
    <property type="protein sequence ID" value="MDQ0456057.1"/>
    <property type="molecule type" value="Genomic_DNA"/>
</dbReference>
<dbReference type="Gene3D" id="1.10.530.10">
    <property type="match status" value="1"/>
</dbReference>
<dbReference type="RefSeq" id="WP_307158250.1">
    <property type="nucleotide sequence ID" value="NZ_JAUSWH010000006.1"/>
</dbReference>
<accession>A0ABU0ICT9</accession>
<protein>
    <recommendedName>
        <fullName evidence="3">Glycoside hydrolase family 19 catalytic domain-containing protein</fullName>
    </recommendedName>
</protein>
<sequence>MNHAMFFAGVRSSLFGGALSQSQVDGINAILEAAKASITDSRMLAYMLATALHETDHTMQPIRERGGEAYFTRMYDPKGSRPKVAAALGNVLQGDGALFAGRGYVQLTGRRNYQLFGRLLGLDLLANPDRAMEPEIAGRIMVLGMTGGLFTGKKLSDYFTVKASDWTNARRIINGTDCAALIAGYGRRFHAALEAAA</sequence>
<dbReference type="Proteomes" id="UP001235269">
    <property type="component" value="Unassembled WGS sequence"/>
</dbReference>
<evidence type="ECO:0008006" key="3">
    <source>
        <dbReference type="Google" id="ProtNLM"/>
    </source>
</evidence>
<dbReference type="InterPro" id="IPR023346">
    <property type="entry name" value="Lysozyme-like_dom_sf"/>
</dbReference>
<gene>
    <name evidence="1" type="ORF">QO005_002397</name>
</gene>
<name>A0ABU0ICT9_9HYPH</name>
<comment type="caution">
    <text evidence="1">The sequence shown here is derived from an EMBL/GenBank/DDBJ whole genome shotgun (WGS) entry which is preliminary data.</text>
</comment>
<dbReference type="SUPFAM" id="SSF53955">
    <property type="entry name" value="Lysozyme-like"/>
    <property type="match status" value="1"/>
</dbReference>
<evidence type="ECO:0000313" key="2">
    <source>
        <dbReference type="Proteomes" id="UP001235269"/>
    </source>
</evidence>
<keyword evidence="2" id="KW-1185">Reference proteome</keyword>
<proteinExistence type="predicted"/>